<comment type="caution">
    <text evidence="1">The sequence shown here is derived from an EMBL/GenBank/DDBJ whole genome shotgun (WGS) entry which is preliminary data.</text>
</comment>
<protein>
    <submittedName>
        <fullName evidence="1">183_t:CDS:1</fullName>
    </submittedName>
</protein>
<accession>A0A9N9J5R4</accession>
<feature type="non-terminal residue" evidence="1">
    <location>
        <position position="47"/>
    </location>
</feature>
<dbReference type="EMBL" id="CAJVPZ010043811">
    <property type="protein sequence ID" value="CAG8766387.1"/>
    <property type="molecule type" value="Genomic_DNA"/>
</dbReference>
<evidence type="ECO:0000313" key="2">
    <source>
        <dbReference type="Proteomes" id="UP000789396"/>
    </source>
</evidence>
<evidence type="ECO:0000313" key="1">
    <source>
        <dbReference type="EMBL" id="CAG8766387.1"/>
    </source>
</evidence>
<dbReference type="Proteomes" id="UP000789396">
    <property type="component" value="Unassembled WGS sequence"/>
</dbReference>
<sequence>DHELENELFAAYEQYLFELGFNLLNKSKETTKSATKEITRSVDVPPT</sequence>
<name>A0A9N9J5R4_9GLOM</name>
<proteinExistence type="predicted"/>
<keyword evidence="2" id="KW-1185">Reference proteome</keyword>
<gene>
    <name evidence="1" type="ORF">RFULGI_LOCUS14721</name>
</gene>
<dbReference type="AlphaFoldDB" id="A0A9N9J5R4"/>
<reference evidence="1" key="1">
    <citation type="submission" date="2021-06" db="EMBL/GenBank/DDBJ databases">
        <authorList>
            <person name="Kallberg Y."/>
            <person name="Tangrot J."/>
            <person name="Rosling A."/>
        </authorList>
    </citation>
    <scope>NUCLEOTIDE SEQUENCE</scope>
    <source>
        <strain evidence="1">IN212</strain>
    </source>
</reference>
<organism evidence="1 2">
    <name type="scientific">Racocetra fulgida</name>
    <dbReference type="NCBI Taxonomy" id="60492"/>
    <lineage>
        <taxon>Eukaryota</taxon>
        <taxon>Fungi</taxon>
        <taxon>Fungi incertae sedis</taxon>
        <taxon>Mucoromycota</taxon>
        <taxon>Glomeromycotina</taxon>
        <taxon>Glomeromycetes</taxon>
        <taxon>Diversisporales</taxon>
        <taxon>Gigasporaceae</taxon>
        <taxon>Racocetra</taxon>
    </lineage>
</organism>
<feature type="non-terminal residue" evidence="1">
    <location>
        <position position="1"/>
    </location>
</feature>